<dbReference type="Proteomes" id="UP001417504">
    <property type="component" value="Unassembled WGS sequence"/>
</dbReference>
<dbReference type="PROSITE" id="PS00108">
    <property type="entry name" value="PROTEIN_KINASE_ST"/>
    <property type="match status" value="1"/>
</dbReference>
<keyword evidence="9" id="KW-0418">Kinase</keyword>
<protein>
    <recommendedName>
        <fullName evidence="2">non-specific serine/threonine protein kinase</fullName>
        <ecNumber evidence="2">2.7.11.1</ecNumber>
    </recommendedName>
</protein>
<evidence type="ECO:0000256" key="15">
    <source>
        <dbReference type="ARBA" id="ARBA00047899"/>
    </source>
</evidence>
<evidence type="ECO:0000256" key="10">
    <source>
        <dbReference type="ARBA" id="ARBA00022840"/>
    </source>
</evidence>
<dbReference type="PROSITE" id="PS00107">
    <property type="entry name" value="PROTEIN_KINASE_ATP"/>
    <property type="match status" value="1"/>
</dbReference>
<organism evidence="22 23">
    <name type="scientific">Stephania japonica</name>
    <dbReference type="NCBI Taxonomy" id="461633"/>
    <lineage>
        <taxon>Eukaryota</taxon>
        <taxon>Viridiplantae</taxon>
        <taxon>Streptophyta</taxon>
        <taxon>Embryophyta</taxon>
        <taxon>Tracheophyta</taxon>
        <taxon>Spermatophyta</taxon>
        <taxon>Magnoliopsida</taxon>
        <taxon>Ranunculales</taxon>
        <taxon>Menispermaceae</taxon>
        <taxon>Menispermoideae</taxon>
        <taxon>Cissampelideae</taxon>
        <taxon>Stephania</taxon>
    </lineage>
</organism>
<dbReference type="InterPro" id="IPR011009">
    <property type="entry name" value="Kinase-like_dom_sf"/>
</dbReference>
<evidence type="ECO:0000256" key="2">
    <source>
        <dbReference type="ARBA" id="ARBA00012513"/>
    </source>
</evidence>
<dbReference type="PROSITE" id="PS50011">
    <property type="entry name" value="PROTEIN_KINASE_DOM"/>
    <property type="match status" value="1"/>
</dbReference>
<gene>
    <name evidence="22" type="ORF">Sjap_025315</name>
</gene>
<keyword evidence="23" id="KW-1185">Reference proteome</keyword>
<evidence type="ECO:0000256" key="4">
    <source>
        <dbReference type="ARBA" id="ARBA00022679"/>
    </source>
</evidence>
<evidence type="ECO:0000256" key="11">
    <source>
        <dbReference type="ARBA" id="ARBA00022989"/>
    </source>
</evidence>
<dbReference type="EC" id="2.7.11.1" evidence="2"/>
<evidence type="ECO:0000256" key="1">
    <source>
        <dbReference type="ARBA" id="ARBA00004167"/>
    </source>
</evidence>
<dbReference type="CDD" id="cd23509">
    <property type="entry name" value="Gnk2-like"/>
    <property type="match status" value="2"/>
</dbReference>
<proteinExistence type="predicted"/>
<evidence type="ECO:0000256" key="6">
    <source>
        <dbReference type="ARBA" id="ARBA00022729"/>
    </source>
</evidence>
<evidence type="ECO:0000256" key="19">
    <source>
        <dbReference type="SAM" id="SignalP"/>
    </source>
</evidence>
<evidence type="ECO:0000313" key="23">
    <source>
        <dbReference type="Proteomes" id="UP001417504"/>
    </source>
</evidence>
<dbReference type="CDD" id="cd14066">
    <property type="entry name" value="STKc_IRAK"/>
    <property type="match status" value="1"/>
</dbReference>
<sequence>MSLLLRMITQQDSTSYKFLFLFLLLCLLVVCDPCRGDPLFTICPGVSNYTSNSKFESNLKQFIQSLPSKTSPAGFYKTSVGTSPDQVYGLGQCRGDVTIGCASCIQNASQGVLKLCPYGKEAIIFDELCEVRYSYQNFFSQMVYNGKYPTWNSTNQSVSDQGAFTEALKSLLGKLSNKAVGDANSLFASGEIGIGGENKIYSLVQCTKDLSPSSCGECLRYAQGDLVGCCSQRVAGIVISASCGMRFELYPFFKESRDGSNKKGKTSKILIAACVSVALALLLTGFCLYCRSQRKKEHKDHERSGRALLHELVITPHANIHSPRNIVEGSDEVNNQELPLIDLAIIRLATENFSNSHKLGQGGFGTVYKGVLPDGKEIAAKRLSKRSWQGLEEFKNEVILIAQLQHRNLVRLIGCGIEEDEKLLIYEFMPNRSLDWFLFDETRCRMLTWGIRFNIILGIARGLLYLHEDSRLKIIHRDLKPNNVLLDDEMNAKISDFGMARIFGENQNQANTRRVVGTHGYMAPEYAMEGLFSIKSDVFSFGVVLLEILSAKKCTGFYLTEHAQSFLAYAWNLWNEGRALDFVDPILFDSSSEHDLLRCIHIGLLCVQKDAADRPTMSYVLVALGTELVELPQPTQPAFSVGRATAQSDTPSSSTTFSVNEMTVSSVSPR</sequence>
<feature type="domain" description="Gnk2-homologous" evidence="21">
    <location>
        <begin position="144"/>
        <end position="252"/>
    </location>
</feature>
<evidence type="ECO:0000256" key="13">
    <source>
        <dbReference type="ARBA" id="ARBA00023157"/>
    </source>
</evidence>
<keyword evidence="8 17" id="KW-0547">Nucleotide-binding</keyword>
<keyword evidence="12" id="KW-0472">Membrane</keyword>
<evidence type="ECO:0000259" key="21">
    <source>
        <dbReference type="PROSITE" id="PS51473"/>
    </source>
</evidence>
<evidence type="ECO:0000256" key="3">
    <source>
        <dbReference type="ARBA" id="ARBA00022527"/>
    </source>
</evidence>
<evidence type="ECO:0000256" key="7">
    <source>
        <dbReference type="ARBA" id="ARBA00022737"/>
    </source>
</evidence>
<keyword evidence="13" id="KW-1015">Disulfide bond</keyword>
<keyword evidence="7" id="KW-0677">Repeat</keyword>
<dbReference type="GO" id="GO:0005886">
    <property type="term" value="C:plasma membrane"/>
    <property type="evidence" value="ECO:0007669"/>
    <property type="project" value="TreeGrafter"/>
</dbReference>
<evidence type="ECO:0000256" key="12">
    <source>
        <dbReference type="ARBA" id="ARBA00023136"/>
    </source>
</evidence>
<keyword evidence="4" id="KW-0808">Transferase</keyword>
<dbReference type="GO" id="GO:0005524">
    <property type="term" value="F:ATP binding"/>
    <property type="evidence" value="ECO:0007669"/>
    <property type="project" value="UniProtKB-UniRule"/>
</dbReference>
<keyword evidence="14" id="KW-0325">Glycoprotein</keyword>
<dbReference type="FunFam" id="1.10.510.10:FF:001697">
    <property type="entry name" value="Uncharacterized protein"/>
    <property type="match status" value="1"/>
</dbReference>
<evidence type="ECO:0000256" key="18">
    <source>
        <dbReference type="SAM" id="MobiDB-lite"/>
    </source>
</evidence>
<feature type="domain" description="Protein kinase" evidence="20">
    <location>
        <begin position="353"/>
        <end position="639"/>
    </location>
</feature>
<dbReference type="Pfam" id="PF00069">
    <property type="entry name" value="Pkinase"/>
    <property type="match status" value="1"/>
</dbReference>
<dbReference type="InterPro" id="IPR021820">
    <property type="entry name" value="S-locus_recpt_kinase_C"/>
</dbReference>
<dbReference type="InterPro" id="IPR002902">
    <property type="entry name" value="GNK2"/>
</dbReference>
<evidence type="ECO:0000256" key="9">
    <source>
        <dbReference type="ARBA" id="ARBA00022777"/>
    </source>
</evidence>
<dbReference type="Gene3D" id="3.30.200.20">
    <property type="entry name" value="Phosphorylase Kinase, domain 1"/>
    <property type="match status" value="1"/>
</dbReference>
<feature type="domain" description="Gnk2-homologous" evidence="21">
    <location>
        <begin position="37"/>
        <end position="138"/>
    </location>
</feature>
<dbReference type="InterPro" id="IPR008271">
    <property type="entry name" value="Ser/Thr_kinase_AS"/>
</dbReference>
<dbReference type="EMBL" id="JBBNAE010000011">
    <property type="protein sequence ID" value="KAK9084904.1"/>
    <property type="molecule type" value="Genomic_DNA"/>
</dbReference>
<comment type="catalytic activity">
    <reaction evidence="15">
        <text>L-threonyl-[protein] + ATP = O-phospho-L-threonyl-[protein] + ADP + H(+)</text>
        <dbReference type="Rhea" id="RHEA:46608"/>
        <dbReference type="Rhea" id="RHEA-COMP:11060"/>
        <dbReference type="Rhea" id="RHEA-COMP:11605"/>
        <dbReference type="ChEBI" id="CHEBI:15378"/>
        <dbReference type="ChEBI" id="CHEBI:30013"/>
        <dbReference type="ChEBI" id="CHEBI:30616"/>
        <dbReference type="ChEBI" id="CHEBI:61977"/>
        <dbReference type="ChEBI" id="CHEBI:456216"/>
        <dbReference type="EC" id="2.7.11.1"/>
    </reaction>
</comment>
<dbReference type="InterPro" id="IPR038408">
    <property type="entry name" value="GNK2_sf"/>
</dbReference>
<dbReference type="InterPro" id="IPR000719">
    <property type="entry name" value="Prot_kinase_dom"/>
</dbReference>
<dbReference type="PANTHER" id="PTHR27002:SF123">
    <property type="entry name" value="CYSTEINE-RICH RECEPTOR-LIKE PROTEIN KINASE 45"/>
    <property type="match status" value="1"/>
</dbReference>
<dbReference type="FunFam" id="3.30.200.20:FF:000195">
    <property type="entry name" value="G-type lectin S-receptor-like serine/threonine-protein kinase"/>
    <property type="match status" value="1"/>
</dbReference>
<feature type="signal peptide" evidence="19">
    <location>
        <begin position="1"/>
        <end position="36"/>
    </location>
</feature>
<feature type="binding site" evidence="17">
    <location>
        <position position="381"/>
    </location>
    <ligand>
        <name>ATP</name>
        <dbReference type="ChEBI" id="CHEBI:30616"/>
    </ligand>
</feature>
<reference evidence="22 23" key="1">
    <citation type="submission" date="2024-01" db="EMBL/GenBank/DDBJ databases">
        <title>Genome assemblies of Stephania.</title>
        <authorList>
            <person name="Yang L."/>
        </authorList>
    </citation>
    <scope>NUCLEOTIDE SEQUENCE [LARGE SCALE GENOMIC DNA]</scope>
    <source>
        <strain evidence="22">QJT</strain>
        <tissue evidence="22">Leaf</tissue>
    </source>
</reference>
<keyword evidence="11" id="KW-1133">Transmembrane helix</keyword>
<keyword evidence="5" id="KW-0812">Transmembrane</keyword>
<feature type="region of interest" description="Disordered" evidence="18">
    <location>
        <begin position="642"/>
        <end position="670"/>
    </location>
</feature>
<dbReference type="GO" id="GO:0004674">
    <property type="term" value="F:protein serine/threonine kinase activity"/>
    <property type="evidence" value="ECO:0007669"/>
    <property type="project" value="UniProtKB-KW"/>
</dbReference>
<keyword evidence="3" id="KW-0723">Serine/threonine-protein kinase</keyword>
<dbReference type="AlphaFoldDB" id="A0AAP0E1G7"/>
<evidence type="ECO:0000256" key="14">
    <source>
        <dbReference type="ARBA" id="ARBA00023180"/>
    </source>
</evidence>
<accession>A0AAP0E1G7</accession>
<evidence type="ECO:0000256" key="16">
    <source>
        <dbReference type="ARBA" id="ARBA00048679"/>
    </source>
</evidence>
<dbReference type="SMART" id="SM00220">
    <property type="entry name" value="S_TKc"/>
    <property type="match status" value="1"/>
</dbReference>
<dbReference type="PANTHER" id="PTHR27002">
    <property type="entry name" value="RECEPTOR-LIKE SERINE/THREONINE-PROTEIN KINASE SD1-8"/>
    <property type="match status" value="1"/>
</dbReference>
<evidence type="ECO:0000256" key="8">
    <source>
        <dbReference type="ARBA" id="ARBA00022741"/>
    </source>
</evidence>
<dbReference type="Pfam" id="PF11883">
    <property type="entry name" value="DUF3403"/>
    <property type="match status" value="1"/>
</dbReference>
<name>A0AAP0E1G7_9MAGN</name>
<keyword evidence="10 17" id="KW-0067">ATP-binding</keyword>
<feature type="chain" id="PRO_5042953581" description="non-specific serine/threonine protein kinase" evidence="19">
    <location>
        <begin position="37"/>
        <end position="670"/>
    </location>
</feature>
<dbReference type="Gene3D" id="1.10.510.10">
    <property type="entry name" value="Transferase(Phosphotransferase) domain 1"/>
    <property type="match status" value="1"/>
</dbReference>
<comment type="subcellular location">
    <subcellularLocation>
        <location evidence="1">Membrane</location>
        <topology evidence="1">Single-pass membrane protein</topology>
    </subcellularLocation>
</comment>
<feature type="compositionally biased region" description="Polar residues" evidence="18">
    <location>
        <begin position="645"/>
        <end position="670"/>
    </location>
</feature>
<evidence type="ECO:0000256" key="17">
    <source>
        <dbReference type="PROSITE-ProRule" id="PRU10141"/>
    </source>
</evidence>
<dbReference type="PROSITE" id="PS51473">
    <property type="entry name" value="GNK2"/>
    <property type="match status" value="2"/>
</dbReference>
<evidence type="ECO:0000256" key="5">
    <source>
        <dbReference type="ARBA" id="ARBA00022692"/>
    </source>
</evidence>
<dbReference type="InterPro" id="IPR017441">
    <property type="entry name" value="Protein_kinase_ATP_BS"/>
</dbReference>
<comment type="caution">
    <text evidence="22">The sequence shown here is derived from an EMBL/GenBank/DDBJ whole genome shotgun (WGS) entry which is preliminary data.</text>
</comment>
<evidence type="ECO:0000313" key="22">
    <source>
        <dbReference type="EMBL" id="KAK9084904.1"/>
    </source>
</evidence>
<dbReference type="Gene3D" id="3.30.430.20">
    <property type="entry name" value="Gnk2 domain, C-X8-C-X2-C motif"/>
    <property type="match status" value="2"/>
</dbReference>
<evidence type="ECO:0000259" key="20">
    <source>
        <dbReference type="PROSITE" id="PS50011"/>
    </source>
</evidence>
<comment type="catalytic activity">
    <reaction evidence="16">
        <text>L-seryl-[protein] + ATP = O-phospho-L-seryl-[protein] + ADP + H(+)</text>
        <dbReference type="Rhea" id="RHEA:17989"/>
        <dbReference type="Rhea" id="RHEA-COMP:9863"/>
        <dbReference type="Rhea" id="RHEA-COMP:11604"/>
        <dbReference type="ChEBI" id="CHEBI:15378"/>
        <dbReference type="ChEBI" id="CHEBI:29999"/>
        <dbReference type="ChEBI" id="CHEBI:30616"/>
        <dbReference type="ChEBI" id="CHEBI:83421"/>
        <dbReference type="ChEBI" id="CHEBI:456216"/>
        <dbReference type="EC" id="2.7.11.1"/>
    </reaction>
</comment>
<dbReference type="SUPFAM" id="SSF56112">
    <property type="entry name" value="Protein kinase-like (PK-like)"/>
    <property type="match status" value="1"/>
</dbReference>
<dbReference type="Pfam" id="PF01657">
    <property type="entry name" value="Stress-antifung"/>
    <property type="match status" value="2"/>
</dbReference>
<keyword evidence="6 19" id="KW-0732">Signal</keyword>